<proteinExistence type="predicted"/>
<keyword evidence="4" id="KW-1185">Reference proteome</keyword>
<sequence>MAPNTPSDTRKSAAANEPEWVKSTTLPLKTVEDDPNLVMDLDGWKAVIKDDEDMSYLKQALKDVPAANLGDANAWVKQQEQEKFDNELKAHVAAVAAAPEELKKSLLTRSKSTLYDSIRTKKDSDTSADEVDKTENAHVVVNKTAPSN</sequence>
<evidence type="ECO:0000313" key="3">
    <source>
        <dbReference type="EMBL" id="KAK5999561.1"/>
    </source>
</evidence>
<comment type="caution">
    <text evidence="3">The sequence shown here is derived from an EMBL/GenBank/DDBJ whole genome shotgun (WGS) entry which is preliminary data.</text>
</comment>
<name>A0ABR0T6E3_AURPU</name>
<feature type="region of interest" description="Disordered" evidence="1">
    <location>
        <begin position="1"/>
        <end position="21"/>
    </location>
</feature>
<dbReference type="Pfam" id="PF11764">
    <property type="entry name" value="N-SET"/>
    <property type="match status" value="1"/>
</dbReference>
<dbReference type="Proteomes" id="UP001341245">
    <property type="component" value="Unassembled WGS sequence"/>
</dbReference>
<evidence type="ECO:0000313" key="4">
    <source>
        <dbReference type="Proteomes" id="UP001341245"/>
    </source>
</evidence>
<accession>A0ABR0T6E3</accession>
<dbReference type="EMBL" id="JASGXD010000023">
    <property type="protein sequence ID" value="KAK5999561.1"/>
    <property type="molecule type" value="Genomic_DNA"/>
</dbReference>
<reference evidence="3 4" key="1">
    <citation type="submission" date="2023-11" db="EMBL/GenBank/DDBJ databases">
        <title>Draft genome sequence and annotation of the polyextremotolerant black yeast-like fungus Aureobasidium pullulans NRRL 62042.</title>
        <authorList>
            <person name="Dielentheis-Frenken M.R.E."/>
            <person name="Wibberg D."/>
            <person name="Blank L.M."/>
            <person name="Tiso T."/>
        </authorList>
    </citation>
    <scope>NUCLEOTIDE SEQUENCE [LARGE SCALE GENOMIC DNA]</scope>
    <source>
        <strain evidence="3 4">NRRL 62042</strain>
    </source>
</reference>
<organism evidence="3 4">
    <name type="scientific">Aureobasidium pullulans</name>
    <name type="common">Black yeast</name>
    <name type="synonym">Pullularia pullulans</name>
    <dbReference type="NCBI Taxonomy" id="5580"/>
    <lineage>
        <taxon>Eukaryota</taxon>
        <taxon>Fungi</taxon>
        <taxon>Dikarya</taxon>
        <taxon>Ascomycota</taxon>
        <taxon>Pezizomycotina</taxon>
        <taxon>Dothideomycetes</taxon>
        <taxon>Dothideomycetidae</taxon>
        <taxon>Dothideales</taxon>
        <taxon>Saccotheciaceae</taxon>
        <taxon>Aureobasidium</taxon>
    </lineage>
</organism>
<evidence type="ECO:0000256" key="1">
    <source>
        <dbReference type="SAM" id="MobiDB-lite"/>
    </source>
</evidence>
<feature type="compositionally biased region" description="Basic and acidic residues" evidence="1">
    <location>
        <begin position="120"/>
        <end position="136"/>
    </location>
</feature>
<feature type="region of interest" description="Disordered" evidence="1">
    <location>
        <begin position="120"/>
        <end position="148"/>
    </location>
</feature>
<dbReference type="InterPro" id="IPR024657">
    <property type="entry name" value="COMPASS_Set1_N-SET"/>
</dbReference>
<gene>
    <name evidence="3" type="ORF">QM012_005414</name>
</gene>
<feature type="domain" description="COMPASS complex Set1 subunit N-SET" evidence="2">
    <location>
        <begin position="37"/>
        <end position="91"/>
    </location>
</feature>
<evidence type="ECO:0000259" key="2">
    <source>
        <dbReference type="Pfam" id="PF11764"/>
    </source>
</evidence>
<protein>
    <recommendedName>
        <fullName evidence="2">COMPASS complex Set1 subunit N-SET domain-containing protein</fullName>
    </recommendedName>
</protein>